<feature type="disulfide bond" description="Alternate" evidence="15">
    <location>
        <begin position="108"/>
        <end position="205"/>
    </location>
</feature>
<dbReference type="FunFam" id="2.30.30.280:FF:000001">
    <property type="entry name" value="tRNA-specific 2-thiouridylase MnmA"/>
    <property type="match status" value="1"/>
</dbReference>
<evidence type="ECO:0000256" key="4">
    <source>
        <dbReference type="ARBA" id="ARBA00013805"/>
    </source>
</evidence>
<feature type="region of interest" description="Interaction with tRNA" evidence="15">
    <location>
        <begin position="319"/>
        <end position="320"/>
    </location>
</feature>
<dbReference type="InterPro" id="IPR046885">
    <property type="entry name" value="MnmA-like_C"/>
</dbReference>
<feature type="binding site" evidence="15">
    <location>
        <begin position="17"/>
        <end position="24"/>
    </location>
    <ligand>
        <name>ATP</name>
        <dbReference type="ChEBI" id="CHEBI:30616"/>
    </ligand>
</feature>
<evidence type="ECO:0000256" key="8">
    <source>
        <dbReference type="ARBA" id="ARBA00022694"/>
    </source>
</evidence>
<comment type="subcellular location">
    <subcellularLocation>
        <location evidence="1 15">Cytoplasm</location>
    </subcellularLocation>
</comment>
<dbReference type="GO" id="GO:0000049">
    <property type="term" value="F:tRNA binding"/>
    <property type="evidence" value="ECO:0007669"/>
    <property type="project" value="UniProtKB-KW"/>
</dbReference>
<feature type="binding site" evidence="15">
    <location>
        <position position="43"/>
    </location>
    <ligand>
        <name>ATP</name>
        <dbReference type="ChEBI" id="CHEBI:30616"/>
    </ligand>
</feature>
<feature type="site" description="Interaction with tRNA" evidence="15">
    <location>
        <position position="353"/>
    </location>
</feature>
<evidence type="ECO:0000256" key="11">
    <source>
        <dbReference type="ARBA" id="ARBA00022884"/>
    </source>
</evidence>
<evidence type="ECO:0000256" key="1">
    <source>
        <dbReference type="ARBA" id="ARBA00004496"/>
    </source>
</evidence>
<evidence type="ECO:0000256" key="9">
    <source>
        <dbReference type="ARBA" id="ARBA00022741"/>
    </source>
</evidence>
<evidence type="ECO:0000313" key="19">
    <source>
        <dbReference type="Proteomes" id="UP000050934"/>
    </source>
</evidence>
<keyword evidence="9 15" id="KW-0547">Nucleotide-binding</keyword>
<proteinExistence type="inferred from homology"/>
<keyword evidence="10 15" id="KW-0067">ATP-binding</keyword>
<keyword evidence="6 15" id="KW-0820">tRNA-binding</keyword>
<keyword evidence="11 15" id="KW-0694">RNA-binding</keyword>
<dbReference type="GO" id="GO:0005737">
    <property type="term" value="C:cytoplasm"/>
    <property type="evidence" value="ECO:0007669"/>
    <property type="project" value="UniProtKB-SubCell"/>
</dbReference>
<dbReference type="Pfam" id="PF03054">
    <property type="entry name" value="tRNA_Me_trans"/>
    <property type="match status" value="1"/>
</dbReference>
<dbReference type="Gene3D" id="2.30.30.280">
    <property type="entry name" value="Adenine nucleotide alpha hydrolases-like domains"/>
    <property type="match status" value="1"/>
</dbReference>
<feature type="site" description="Interaction with tRNA" evidence="15">
    <location>
        <position position="133"/>
    </location>
</feature>
<comment type="function">
    <text evidence="14 15">Catalyzes the 2-thiolation of uridine at the wobble position (U34) of tRNA, leading to the formation of s(2)U34.</text>
</comment>
<accession>A0A0R2I8L5</accession>
<evidence type="ECO:0000259" key="17">
    <source>
        <dbReference type="Pfam" id="PF20259"/>
    </source>
</evidence>
<evidence type="ECO:0000256" key="2">
    <source>
        <dbReference type="ARBA" id="ARBA00006191"/>
    </source>
</evidence>
<dbReference type="InterPro" id="IPR023382">
    <property type="entry name" value="MnmA-like_central_sf"/>
</dbReference>
<dbReference type="InterPro" id="IPR004506">
    <property type="entry name" value="MnmA-like"/>
</dbReference>
<dbReference type="AlphaFoldDB" id="A0A0R2I8L5"/>
<feature type="region of interest" description="Interaction with target base in tRNA" evidence="15">
    <location>
        <begin position="103"/>
        <end position="105"/>
    </location>
</feature>
<keyword evidence="8 15" id="KW-0819">tRNA processing</keyword>
<dbReference type="FunFam" id="3.40.50.620:FF:000004">
    <property type="entry name" value="tRNA-specific 2-thiouridylase MnmA"/>
    <property type="match status" value="1"/>
</dbReference>
<feature type="region of interest" description="Interaction with tRNA" evidence="15">
    <location>
        <begin position="155"/>
        <end position="157"/>
    </location>
</feature>
<dbReference type="GO" id="GO:0103016">
    <property type="term" value="F:tRNA-uridine 2-sulfurtransferase activity"/>
    <property type="evidence" value="ECO:0007669"/>
    <property type="project" value="UniProtKB-EC"/>
</dbReference>
<feature type="domain" description="tRNA-specific 2-thiouridylase MnmA-like C-terminal" evidence="16">
    <location>
        <begin position="291"/>
        <end position="369"/>
    </location>
</feature>
<dbReference type="Pfam" id="PF20258">
    <property type="entry name" value="tRNA_Me_trans_C"/>
    <property type="match status" value="1"/>
</dbReference>
<evidence type="ECO:0000313" key="18">
    <source>
        <dbReference type="EMBL" id="KRN58700.1"/>
    </source>
</evidence>
<evidence type="ECO:0000259" key="16">
    <source>
        <dbReference type="Pfam" id="PF20258"/>
    </source>
</evidence>
<comment type="catalytic activity">
    <reaction evidence="13 15">
        <text>S-sulfanyl-L-cysteinyl-[protein] + uridine(34) in tRNA + AH2 + ATP = 2-thiouridine(34) in tRNA + L-cysteinyl-[protein] + A + AMP + diphosphate + H(+)</text>
        <dbReference type="Rhea" id="RHEA:47032"/>
        <dbReference type="Rhea" id="RHEA-COMP:10131"/>
        <dbReference type="Rhea" id="RHEA-COMP:11726"/>
        <dbReference type="Rhea" id="RHEA-COMP:11727"/>
        <dbReference type="Rhea" id="RHEA-COMP:11728"/>
        <dbReference type="ChEBI" id="CHEBI:13193"/>
        <dbReference type="ChEBI" id="CHEBI:15378"/>
        <dbReference type="ChEBI" id="CHEBI:17499"/>
        <dbReference type="ChEBI" id="CHEBI:29950"/>
        <dbReference type="ChEBI" id="CHEBI:30616"/>
        <dbReference type="ChEBI" id="CHEBI:33019"/>
        <dbReference type="ChEBI" id="CHEBI:61963"/>
        <dbReference type="ChEBI" id="CHEBI:65315"/>
        <dbReference type="ChEBI" id="CHEBI:87170"/>
        <dbReference type="ChEBI" id="CHEBI:456215"/>
        <dbReference type="EC" id="2.8.1.13"/>
    </reaction>
</comment>
<dbReference type="SUPFAM" id="SSF52402">
    <property type="entry name" value="Adenine nucleotide alpha hydrolases-like"/>
    <property type="match status" value="1"/>
</dbReference>
<dbReference type="NCBIfam" id="NF001138">
    <property type="entry name" value="PRK00143.1"/>
    <property type="match status" value="1"/>
</dbReference>
<organism evidence="18 19">
    <name type="scientific">Limosilactobacillus secaliphilus</name>
    <dbReference type="NCBI Taxonomy" id="396268"/>
    <lineage>
        <taxon>Bacteria</taxon>
        <taxon>Bacillati</taxon>
        <taxon>Bacillota</taxon>
        <taxon>Bacilli</taxon>
        <taxon>Lactobacillales</taxon>
        <taxon>Lactobacillaceae</taxon>
        <taxon>Limosilactobacillus</taxon>
    </lineage>
</organism>
<dbReference type="STRING" id="396268.IV45_GL000324"/>
<dbReference type="CDD" id="cd01998">
    <property type="entry name" value="MnmA_TRMU-like"/>
    <property type="match status" value="1"/>
</dbReference>
<feature type="binding site" evidence="15">
    <location>
        <position position="132"/>
    </location>
    <ligand>
        <name>ATP</name>
        <dbReference type="ChEBI" id="CHEBI:30616"/>
    </ligand>
</feature>
<keyword evidence="12 15" id="KW-1015">Disulfide bond</keyword>
<dbReference type="EMBL" id="JQBW01000009">
    <property type="protein sequence ID" value="KRN58700.1"/>
    <property type="molecule type" value="Genomic_DNA"/>
</dbReference>
<dbReference type="PANTHER" id="PTHR11933:SF5">
    <property type="entry name" value="MITOCHONDRIAL TRNA-SPECIFIC 2-THIOURIDYLASE 1"/>
    <property type="match status" value="1"/>
</dbReference>
<evidence type="ECO:0000256" key="15">
    <source>
        <dbReference type="HAMAP-Rule" id="MF_00144"/>
    </source>
</evidence>
<gene>
    <name evidence="15" type="primary">mnmA</name>
    <name evidence="18" type="ORF">IV45_GL000324</name>
</gene>
<evidence type="ECO:0000256" key="12">
    <source>
        <dbReference type="ARBA" id="ARBA00023157"/>
    </source>
</evidence>
<evidence type="ECO:0000256" key="7">
    <source>
        <dbReference type="ARBA" id="ARBA00022679"/>
    </source>
</evidence>
<comment type="similarity">
    <text evidence="2 15">Belongs to the MnmA/TRMU family.</text>
</comment>
<dbReference type="InterPro" id="IPR014729">
    <property type="entry name" value="Rossmann-like_a/b/a_fold"/>
</dbReference>
<evidence type="ECO:0000256" key="10">
    <source>
        <dbReference type="ARBA" id="ARBA00022840"/>
    </source>
</evidence>
<dbReference type="HAMAP" id="MF_00144">
    <property type="entry name" value="tRNA_thiouridyl_MnmA"/>
    <property type="match status" value="1"/>
</dbReference>
<dbReference type="PATRIC" id="fig|396268.3.peg.328"/>
<dbReference type="Pfam" id="PF20259">
    <property type="entry name" value="tRNA_Me_trans_M"/>
    <property type="match status" value="1"/>
</dbReference>
<feature type="active site" description="Cysteine persulfide intermediate" evidence="15">
    <location>
        <position position="205"/>
    </location>
</feature>
<dbReference type="Gene3D" id="2.40.30.10">
    <property type="entry name" value="Translation factors"/>
    <property type="match status" value="1"/>
</dbReference>
<dbReference type="Proteomes" id="UP000050934">
    <property type="component" value="Unassembled WGS sequence"/>
</dbReference>
<reference evidence="18 19" key="1">
    <citation type="journal article" date="2015" name="Genome Announc.">
        <title>Expanding the biotechnology potential of lactobacilli through comparative genomics of 213 strains and associated genera.</title>
        <authorList>
            <person name="Sun Z."/>
            <person name="Harris H.M."/>
            <person name="McCann A."/>
            <person name="Guo C."/>
            <person name="Argimon S."/>
            <person name="Zhang W."/>
            <person name="Yang X."/>
            <person name="Jeffery I.B."/>
            <person name="Cooney J.C."/>
            <person name="Kagawa T.F."/>
            <person name="Liu W."/>
            <person name="Song Y."/>
            <person name="Salvetti E."/>
            <person name="Wrobel A."/>
            <person name="Rasinkangas P."/>
            <person name="Parkhill J."/>
            <person name="Rea M.C."/>
            <person name="O'Sullivan O."/>
            <person name="Ritari J."/>
            <person name="Douillard F.P."/>
            <person name="Paul Ross R."/>
            <person name="Yang R."/>
            <person name="Briner A.E."/>
            <person name="Felis G.E."/>
            <person name="de Vos W.M."/>
            <person name="Barrangou R."/>
            <person name="Klaenhammer T.R."/>
            <person name="Caufield P.W."/>
            <person name="Cui Y."/>
            <person name="Zhang H."/>
            <person name="O'Toole P.W."/>
        </authorList>
    </citation>
    <scope>NUCLEOTIDE SEQUENCE [LARGE SCALE GENOMIC DNA]</scope>
    <source>
        <strain evidence="18 19">DSM 17896</strain>
    </source>
</reference>
<name>A0A0R2I8L5_9LACO</name>
<evidence type="ECO:0000256" key="5">
    <source>
        <dbReference type="ARBA" id="ARBA00022490"/>
    </source>
</evidence>
<evidence type="ECO:0000256" key="6">
    <source>
        <dbReference type="ARBA" id="ARBA00022555"/>
    </source>
</evidence>
<keyword evidence="19" id="KW-1185">Reference proteome</keyword>
<dbReference type="PANTHER" id="PTHR11933">
    <property type="entry name" value="TRNA 5-METHYLAMINOMETHYL-2-THIOURIDYLATE -METHYLTRANSFERASE"/>
    <property type="match status" value="1"/>
</dbReference>
<keyword evidence="7 15" id="KW-0808">Transferase</keyword>
<dbReference type="EC" id="2.8.1.13" evidence="3 15"/>
<dbReference type="FunFam" id="2.40.30.10:FF:000023">
    <property type="entry name" value="tRNA-specific 2-thiouridylase MnmA"/>
    <property type="match status" value="1"/>
</dbReference>
<feature type="active site" description="Nucleophile" evidence="15">
    <location>
        <position position="108"/>
    </location>
</feature>
<sequence>MMVNSMKDNSHTRVVVGMSGGVDSSVTALLLKRQGYDVVGVFMKNWDDTDENGVCTATEDFKDVGKVAQKIGIPYYSVNFEKEYWDRVFKYFIAEYKKGRTPNPDVICNKEIKFKAFIDYAHQLGAQYVATGHYADLRRDEEGRMHLMRAKDQHKDQTYFLSQLDHAQLDHVMFPLANYTKPEVRQIAREAGLAVADKKDSVGICFIGEDGHFREFLSQYLPAQPGKMETVDGKVVGQHEGLMYYTIGQRRGLGLGGNRHSNAPWFVIGKDIKKNVLYVGQGYHNPHLYATHLKASDIHWVDDVVSRYGHHFHCTAKFRYRQVDQGVTVDISEDNQSVVVTFDEPARAITPGQAVVFYDGPECLGSAIIDAAYDHERELQYI</sequence>
<evidence type="ECO:0000256" key="13">
    <source>
        <dbReference type="ARBA" id="ARBA00051542"/>
    </source>
</evidence>
<keyword evidence="5 15" id="KW-0963">Cytoplasm</keyword>
<dbReference type="NCBIfam" id="TIGR00420">
    <property type="entry name" value="trmU"/>
    <property type="match status" value="1"/>
</dbReference>
<comment type="caution">
    <text evidence="18">The sequence shown here is derived from an EMBL/GenBank/DDBJ whole genome shotgun (WGS) entry which is preliminary data.</text>
</comment>
<dbReference type="GO" id="GO:0002143">
    <property type="term" value="P:tRNA wobble position uridine thiolation"/>
    <property type="evidence" value="ECO:0007669"/>
    <property type="project" value="TreeGrafter"/>
</dbReference>
<evidence type="ECO:0000256" key="14">
    <source>
        <dbReference type="ARBA" id="ARBA00056575"/>
    </source>
</evidence>
<dbReference type="InterPro" id="IPR046884">
    <property type="entry name" value="MnmA-like_central"/>
</dbReference>
<dbReference type="Gene3D" id="3.40.50.620">
    <property type="entry name" value="HUPs"/>
    <property type="match status" value="1"/>
</dbReference>
<protein>
    <recommendedName>
        <fullName evidence="4 15">tRNA-specific 2-thiouridylase MnmA</fullName>
        <ecNumber evidence="3 15">2.8.1.13</ecNumber>
    </recommendedName>
</protein>
<evidence type="ECO:0000256" key="3">
    <source>
        <dbReference type="ARBA" id="ARBA00011949"/>
    </source>
</evidence>
<dbReference type="GO" id="GO:0005524">
    <property type="term" value="F:ATP binding"/>
    <property type="evidence" value="ECO:0007669"/>
    <property type="project" value="UniProtKB-KW"/>
</dbReference>
<feature type="domain" description="tRNA-specific 2-thiouridylase MnmA-like central" evidence="17">
    <location>
        <begin position="215"/>
        <end position="281"/>
    </location>
</feature>